<dbReference type="HOGENOM" id="CLU_116617_3_2_10"/>
<dbReference type="RefSeq" id="WP_015808517.1">
    <property type="nucleotide sequence ID" value="NC_013061.1"/>
</dbReference>
<dbReference type="InterPro" id="IPR029060">
    <property type="entry name" value="PIN-like_dom_sf"/>
</dbReference>
<sequence length="162" mass="18494">MLEARYFVFDTNALISAHLIPGSVSFKAFDLALKNGTIVSSVETWYEFSTRFIRPKFNSYLTIEKREFYILMLKNRTEFVDVKKQVTICKDPDDDKFLGLAVAADVACIVSGDKDLLILNPYENIPILTPVQFLTYFAELDDSFIVNEPNVYYGNMSNAAQF</sequence>
<reference evidence="2 3" key="1">
    <citation type="journal article" date="2009" name="Stand. Genomic Sci.">
        <title>Complete genome sequence of Pedobacter heparinus type strain (HIM 762-3).</title>
        <authorList>
            <person name="Han C."/>
            <person name="Spring S."/>
            <person name="Lapidus A."/>
            <person name="Del Rio T.G."/>
            <person name="Tice H."/>
            <person name="Copeland A."/>
            <person name="Cheng J.F."/>
            <person name="Lucas S."/>
            <person name="Chen F."/>
            <person name="Nolan M."/>
            <person name="Bruce D."/>
            <person name="Goodwin L."/>
            <person name="Pitluck S."/>
            <person name="Ivanova N."/>
            <person name="Mavromatis K."/>
            <person name="Mikhailova N."/>
            <person name="Pati A."/>
            <person name="Chen A."/>
            <person name="Palaniappan K."/>
            <person name="Land M."/>
            <person name="Hauser L."/>
            <person name="Chang Y.J."/>
            <person name="Jeffries C.C."/>
            <person name="Saunders E."/>
            <person name="Chertkov O."/>
            <person name="Brettin T."/>
            <person name="Goker M."/>
            <person name="Rohde M."/>
            <person name="Bristow J."/>
            <person name="Eisen J.A."/>
            <person name="Markowitz V."/>
            <person name="Hugenholtz P."/>
            <person name="Kyrpides N.C."/>
            <person name="Klenk H.P."/>
            <person name="Detter J.C."/>
        </authorList>
    </citation>
    <scope>NUCLEOTIDE SEQUENCE [LARGE SCALE GENOMIC DNA]</scope>
    <source>
        <strain evidence="3">ATCC 13125 / DSM 2366 / CIP 104194 / JCM 7457 / NBRC 12017 / NCIMB 9290 / NRRL B-14731 / HIM 762-3</strain>
    </source>
</reference>
<keyword evidence="3" id="KW-1185">Reference proteome</keyword>
<dbReference type="STRING" id="485917.Phep_2705"/>
<dbReference type="KEGG" id="phe:Phep_2705"/>
<protein>
    <submittedName>
        <fullName evidence="2">PilT protein domain protein</fullName>
    </submittedName>
</protein>
<dbReference type="NCBIfam" id="TIGR00305">
    <property type="entry name" value="putative toxin-antitoxin system toxin component, PIN family"/>
    <property type="match status" value="1"/>
</dbReference>
<dbReference type="PANTHER" id="PTHR34610:SF3">
    <property type="entry name" value="SSL7007 PROTEIN"/>
    <property type="match status" value="1"/>
</dbReference>
<dbReference type="PANTHER" id="PTHR34610">
    <property type="entry name" value="SSL7007 PROTEIN"/>
    <property type="match status" value="1"/>
</dbReference>
<dbReference type="Pfam" id="PF13470">
    <property type="entry name" value="PIN_3"/>
    <property type="match status" value="1"/>
</dbReference>
<dbReference type="InterPro" id="IPR002716">
    <property type="entry name" value="PIN_dom"/>
</dbReference>
<name>C6Y0X9_PEDHD</name>
<dbReference type="Proteomes" id="UP000000852">
    <property type="component" value="Chromosome"/>
</dbReference>
<evidence type="ECO:0000259" key="1">
    <source>
        <dbReference type="Pfam" id="PF13470"/>
    </source>
</evidence>
<feature type="domain" description="PIN" evidence="1">
    <location>
        <begin position="7"/>
        <end position="115"/>
    </location>
</feature>
<dbReference type="eggNOG" id="COG1569">
    <property type="taxonomic scope" value="Bacteria"/>
</dbReference>
<organism evidence="2 3">
    <name type="scientific">Pedobacter heparinus (strain ATCC 13125 / DSM 2366 / CIP 104194 / JCM 7457 / NBRC 12017 / NCIMB 9290 / NRRL B-14731 / HIM 762-3)</name>
    <dbReference type="NCBI Taxonomy" id="485917"/>
    <lineage>
        <taxon>Bacteria</taxon>
        <taxon>Pseudomonadati</taxon>
        <taxon>Bacteroidota</taxon>
        <taxon>Sphingobacteriia</taxon>
        <taxon>Sphingobacteriales</taxon>
        <taxon>Sphingobacteriaceae</taxon>
        <taxon>Pedobacter</taxon>
    </lineage>
</organism>
<proteinExistence type="predicted"/>
<dbReference type="EMBL" id="CP001681">
    <property type="protein sequence ID" value="ACU04906.1"/>
    <property type="molecule type" value="Genomic_DNA"/>
</dbReference>
<dbReference type="OrthoDB" id="597986at2"/>
<gene>
    <name evidence="2" type="ordered locus">Phep_2705</name>
</gene>
<dbReference type="SUPFAM" id="SSF88723">
    <property type="entry name" value="PIN domain-like"/>
    <property type="match status" value="1"/>
</dbReference>
<evidence type="ECO:0000313" key="2">
    <source>
        <dbReference type="EMBL" id="ACU04906.1"/>
    </source>
</evidence>
<accession>C6Y0X9</accession>
<dbReference type="AlphaFoldDB" id="C6Y0X9"/>
<dbReference type="InterPro" id="IPR002850">
    <property type="entry name" value="PIN_toxin-like"/>
</dbReference>
<evidence type="ECO:0000313" key="3">
    <source>
        <dbReference type="Proteomes" id="UP000000852"/>
    </source>
</evidence>